<evidence type="ECO:0000256" key="4">
    <source>
        <dbReference type="SAM" id="Phobius"/>
    </source>
</evidence>
<feature type="domain" description="Ig-like" evidence="5">
    <location>
        <begin position="304"/>
        <end position="388"/>
    </location>
</feature>
<dbReference type="PANTHER" id="PTHR44170:SF6">
    <property type="entry name" value="CONTACTIN"/>
    <property type="match status" value="1"/>
</dbReference>
<organism evidence="7 8">
    <name type="scientific">Rotaria magnacalcarata</name>
    <dbReference type="NCBI Taxonomy" id="392030"/>
    <lineage>
        <taxon>Eukaryota</taxon>
        <taxon>Metazoa</taxon>
        <taxon>Spiralia</taxon>
        <taxon>Gnathifera</taxon>
        <taxon>Rotifera</taxon>
        <taxon>Eurotatoria</taxon>
        <taxon>Bdelloidea</taxon>
        <taxon>Philodinida</taxon>
        <taxon>Philodinidae</taxon>
        <taxon>Rotaria</taxon>
    </lineage>
</organism>
<dbReference type="InterPro" id="IPR016186">
    <property type="entry name" value="C-type_lectin-like/link_sf"/>
</dbReference>
<dbReference type="Pfam" id="PF00041">
    <property type="entry name" value="fn3"/>
    <property type="match status" value="3"/>
</dbReference>
<keyword evidence="3" id="KW-0393">Immunoglobulin domain</keyword>
<dbReference type="EMBL" id="CAJNRG010015348">
    <property type="protein sequence ID" value="CAF2165688.1"/>
    <property type="molecule type" value="Genomic_DNA"/>
</dbReference>
<dbReference type="SUPFAM" id="SSF48726">
    <property type="entry name" value="Immunoglobulin"/>
    <property type="match status" value="7"/>
</dbReference>
<dbReference type="FunFam" id="2.60.40.10:FF:000052">
    <property type="entry name" value="Contactin 1"/>
    <property type="match status" value="2"/>
</dbReference>
<dbReference type="SUPFAM" id="SSF49265">
    <property type="entry name" value="Fibronectin type III"/>
    <property type="match status" value="3"/>
</dbReference>
<feature type="domain" description="Ig-like" evidence="5">
    <location>
        <begin position="511"/>
        <end position="606"/>
    </location>
</feature>
<feature type="domain" description="Ig-like" evidence="5">
    <location>
        <begin position="412"/>
        <end position="506"/>
    </location>
</feature>
<name>A0A816YRW0_9BILA</name>
<dbReference type="Proteomes" id="UP000663887">
    <property type="component" value="Unassembled WGS sequence"/>
</dbReference>
<dbReference type="InterPro" id="IPR007110">
    <property type="entry name" value="Ig-like_dom"/>
</dbReference>
<dbReference type="InterPro" id="IPR013098">
    <property type="entry name" value="Ig_I-set"/>
</dbReference>
<evidence type="ECO:0000313" key="8">
    <source>
        <dbReference type="Proteomes" id="UP000663887"/>
    </source>
</evidence>
<dbReference type="SUPFAM" id="SSF56436">
    <property type="entry name" value="C-type lectin-like"/>
    <property type="match status" value="1"/>
</dbReference>
<evidence type="ECO:0000259" key="6">
    <source>
        <dbReference type="PROSITE" id="PS50853"/>
    </source>
</evidence>
<evidence type="ECO:0000256" key="1">
    <source>
        <dbReference type="ARBA" id="ARBA00022737"/>
    </source>
</evidence>
<dbReference type="Pfam" id="PF13927">
    <property type="entry name" value="Ig_3"/>
    <property type="match status" value="2"/>
</dbReference>
<proteinExistence type="predicted"/>
<dbReference type="GO" id="GO:0007411">
    <property type="term" value="P:axon guidance"/>
    <property type="evidence" value="ECO:0007669"/>
    <property type="project" value="TreeGrafter"/>
</dbReference>
<gene>
    <name evidence="7" type="ORF">XDN619_LOCUS30900</name>
</gene>
<keyword evidence="4" id="KW-0812">Transmembrane</keyword>
<feature type="domain" description="Ig-like" evidence="5">
    <location>
        <begin position="612"/>
        <end position="699"/>
    </location>
</feature>
<accession>A0A816YRW0</accession>
<dbReference type="Pfam" id="PF00047">
    <property type="entry name" value="ig"/>
    <property type="match status" value="1"/>
</dbReference>
<feature type="domain" description="Ig-like" evidence="5">
    <location>
        <begin position="187"/>
        <end position="293"/>
    </location>
</feature>
<dbReference type="GO" id="GO:0098609">
    <property type="term" value="P:cell-cell adhesion"/>
    <property type="evidence" value="ECO:0007669"/>
    <property type="project" value="TreeGrafter"/>
</dbReference>
<dbReference type="CDD" id="cd00063">
    <property type="entry name" value="FN3"/>
    <property type="match status" value="5"/>
</dbReference>
<evidence type="ECO:0008006" key="9">
    <source>
        <dbReference type="Google" id="ProtNLM"/>
    </source>
</evidence>
<comment type="caution">
    <text evidence="7">The sequence shown here is derived from an EMBL/GenBank/DDBJ whole genome shotgun (WGS) entry which is preliminary data.</text>
</comment>
<evidence type="ECO:0000313" key="7">
    <source>
        <dbReference type="EMBL" id="CAF2165688.1"/>
    </source>
</evidence>
<feature type="domain" description="Fibronectin type-III" evidence="6">
    <location>
        <begin position="1069"/>
        <end position="1171"/>
    </location>
</feature>
<feature type="domain" description="Fibronectin type-III" evidence="6">
    <location>
        <begin position="1396"/>
        <end position="1494"/>
    </location>
</feature>
<dbReference type="Gene3D" id="3.10.100.10">
    <property type="entry name" value="Mannose-Binding Protein A, subunit A"/>
    <property type="match status" value="1"/>
</dbReference>
<protein>
    <recommendedName>
        <fullName evidence="9">Contactin</fullName>
    </recommendedName>
</protein>
<dbReference type="InterPro" id="IPR003598">
    <property type="entry name" value="Ig_sub2"/>
</dbReference>
<dbReference type="SMART" id="SM00060">
    <property type="entry name" value="FN3"/>
    <property type="match status" value="5"/>
</dbReference>
<dbReference type="InterPro" id="IPR036116">
    <property type="entry name" value="FN3_sf"/>
</dbReference>
<dbReference type="InterPro" id="IPR003599">
    <property type="entry name" value="Ig_sub"/>
</dbReference>
<feature type="domain" description="Fibronectin type-III" evidence="6">
    <location>
        <begin position="800"/>
        <end position="902"/>
    </location>
</feature>
<dbReference type="FunFam" id="2.60.40.10:FF:000035">
    <property type="entry name" value="Contactin 1"/>
    <property type="match status" value="1"/>
</dbReference>
<feature type="domain" description="Fibronectin type-III" evidence="6">
    <location>
        <begin position="1278"/>
        <end position="1381"/>
    </location>
</feature>
<dbReference type="SMART" id="SM00408">
    <property type="entry name" value="IGc2"/>
    <property type="match status" value="7"/>
</dbReference>
<dbReference type="FunFam" id="2.60.40.10:FF:000028">
    <property type="entry name" value="Neuronal cell adhesion molecule"/>
    <property type="match status" value="1"/>
</dbReference>
<dbReference type="Pfam" id="PF07679">
    <property type="entry name" value="I-set"/>
    <property type="match status" value="3"/>
</dbReference>
<evidence type="ECO:0000256" key="2">
    <source>
        <dbReference type="ARBA" id="ARBA00023157"/>
    </source>
</evidence>
<dbReference type="InterPro" id="IPR036179">
    <property type="entry name" value="Ig-like_dom_sf"/>
</dbReference>
<dbReference type="Gene3D" id="2.60.40.10">
    <property type="entry name" value="Immunoglobulins"/>
    <property type="match status" value="13"/>
</dbReference>
<dbReference type="InterPro" id="IPR003961">
    <property type="entry name" value="FN3_dom"/>
</dbReference>
<dbReference type="PROSITE" id="PS50853">
    <property type="entry name" value="FN3"/>
    <property type="match status" value="5"/>
</dbReference>
<dbReference type="InterPro" id="IPR016187">
    <property type="entry name" value="CTDL_fold"/>
</dbReference>
<dbReference type="InterPro" id="IPR013151">
    <property type="entry name" value="Immunoglobulin_dom"/>
</dbReference>
<dbReference type="InterPro" id="IPR013783">
    <property type="entry name" value="Ig-like_fold"/>
</dbReference>
<dbReference type="PROSITE" id="PS50835">
    <property type="entry name" value="IG_LIKE"/>
    <property type="match status" value="7"/>
</dbReference>
<keyword evidence="2" id="KW-1015">Disulfide bond</keyword>
<feature type="transmembrane region" description="Helical" evidence="4">
    <location>
        <begin position="1517"/>
        <end position="1533"/>
    </location>
</feature>
<feature type="domain" description="Ig-like" evidence="5">
    <location>
        <begin position="971"/>
        <end position="1065"/>
    </location>
</feature>
<feature type="domain" description="Ig-like" evidence="5">
    <location>
        <begin position="702"/>
        <end position="796"/>
    </location>
</feature>
<feature type="domain" description="Fibronectin type-III" evidence="6">
    <location>
        <begin position="1176"/>
        <end position="1273"/>
    </location>
</feature>
<dbReference type="SMART" id="SM00409">
    <property type="entry name" value="IG"/>
    <property type="match status" value="7"/>
</dbReference>
<evidence type="ECO:0000259" key="5">
    <source>
        <dbReference type="PROSITE" id="PS50835"/>
    </source>
</evidence>
<keyword evidence="1" id="KW-0677">Repeat</keyword>
<dbReference type="GO" id="GO:0030424">
    <property type="term" value="C:axon"/>
    <property type="evidence" value="ECO:0007669"/>
    <property type="project" value="TreeGrafter"/>
</dbReference>
<keyword evidence="4" id="KW-0472">Membrane</keyword>
<dbReference type="PANTHER" id="PTHR44170">
    <property type="entry name" value="PROTEIN SIDEKICK"/>
    <property type="match status" value="1"/>
</dbReference>
<keyword evidence="4" id="KW-1133">Transmembrane helix</keyword>
<reference evidence="7" key="1">
    <citation type="submission" date="2021-02" db="EMBL/GenBank/DDBJ databases">
        <authorList>
            <person name="Nowell W R."/>
        </authorList>
    </citation>
    <scope>NUCLEOTIDE SEQUENCE</scope>
</reference>
<dbReference type="FunFam" id="2.60.40.10:FF:000032">
    <property type="entry name" value="palladin isoform X1"/>
    <property type="match status" value="1"/>
</dbReference>
<evidence type="ECO:0000256" key="3">
    <source>
        <dbReference type="ARBA" id="ARBA00023319"/>
    </source>
</evidence>
<dbReference type="GO" id="GO:0005886">
    <property type="term" value="C:plasma membrane"/>
    <property type="evidence" value="ECO:0007669"/>
    <property type="project" value="TreeGrafter"/>
</dbReference>
<sequence>MKNDKADDYYYFGWNNNYLLFKECPYGWEEFIGTASCYRFVRYPKANSVNAAGLCQTDLLSVESLPEHLFIQNLLNTNDPSTQNWITSGRRNGPFWQWIKSTGPINLQYDQGWLPQTTQDQQIRSNLVYGYQRSQWGWLPYDIAPMENLPFICEVPIRDTYGVTTNYRGIEYGLPSNIEQRFIPRAPKFHEQPQDQEFGRIDQITLGVGSTFGVSKSSLAVVVTLTCRADAYPVADYFWFRMIGGSISEAVLVNPHESRYFQHGGNLMINNPTSDDSGTYFCKASNFFGTAISNRVYLREIIVDQFEKRERPRVIADGHRDAIIDCLYKNTNTRDLSYAWFKGGISQKVQQTAERFISQNGNLYFSRVTDGDSGKYICAVQVKNTRLRYLPSQTSEGTELDVRSTFGQERSPRIYPSFPQVFPTSRLPKLGENASLECIAEGYPVPVYRWYREDESNSFNPLQSKAILLNFNRELIIPNLQRDDMGSYRCEASNIRSVVHHSVTLQIQIDPVFVVPLDDQVLDIGTVLSWYCEAYPNDANQIRYSWFINGTEIFWERLTLAQRQRLTITNNLLMINNVQPYDNGIYQCAATNTQNNVQRFSTAELRVIILAPTFGKNAMVSTLRSTVGGLVTIVCNPEGAPRPQIQWFRNNIPLNTGGTVQIFPNGNLAITNIQLMDAGNYTCMGTNPYGQAQQSTYVYVMPEGTTIISTPGGRDVILDQTIVIPCDARSMNQMDLTFYWRFNNEILTIDNKRFRQDNPDRPGDLRIIKAQYGNSGRYTCVAQTTVDEQSSSYQLNVYGPPGPLAGVRCTQPFQRQVTLTWVVGDEHGAPILHYTIESLSNHRSWWIFHGNFTIPLPLNKFVTMTLSGLSAYTDYRFRVFATNMYGSGEQSEVSPPCVTQPDIPSIPPAGLGGGGGKVGDLRIVWDPLPMDFWNGPNLTYKIYVQKHGNYTCMGTNPYGQAQQSTYVYVMPEGTTIISTPGGRDVILDQTIVIPCDARSMNQMDLTFYWRFNNEILTIDNKRFRQDNPDRPGDLRIIKAQYGNSGRYTCVAQTTVDEQSSSYQLNVYGPPGPLAGVRCTQPFQRQVTLTWVVGDEHGAPILHYTIESLSNHRSWWIFHGNFTIPLPLNKFVTMTLSGLSAYTDYRFRVFATNMYGSGEQSEVSPPCVTQPDIPSIPPAGLGGGGGKVGDLRIVWDPLPMDFWNGPNLTYKIYVQKHGENRQTNYIVSDPFRNFFITRLADKLYYHQYNVRISAVNALGEGPISGNVTIRSAEERPTRLVPNVKCSAYNSTAMTVTWDMIDENDHSFLRGRLLGYTVRYWRKSLDELQNYWERRFPGQRSRAIIIGLDSNIEYTVRVSVYTQFGDSPESSYFSHRTFRLPPQTPPQYITIRQPRREKDKRTRLFGDVYMYKLEVEWRGISTTADEEPLEGYMVKVWEHYQSIRNATIYYVDGSKYKLIIDNLYKNRNYKLRVQAWSLGGEGKYSSPEREFRFDNDGRLLILYNPDTTLLHLNKSSKQYSSLIISFILLILCWLLK</sequence>